<keyword evidence="9" id="KW-1185">Reference proteome</keyword>
<evidence type="ECO:0000256" key="1">
    <source>
        <dbReference type="ARBA" id="ARBA00004123"/>
    </source>
</evidence>
<reference evidence="8" key="1">
    <citation type="submission" date="2023-05" db="EMBL/GenBank/DDBJ databases">
        <title>Nepenthes gracilis genome sequencing.</title>
        <authorList>
            <person name="Fukushima K."/>
        </authorList>
    </citation>
    <scope>NUCLEOTIDE SEQUENCE</scope>
    <source>
        <strain evidence="8">SING2019-196</strain>
    </source>
</reference>
<dbReference type="PROSITE" id="PS00028">
    <property type="entry name" value="ZINC_FINGER_C2H2_1"/>
    <property type="match status" value="1"/>
</dbReference>
<sequence length="225" mass="25059">MSEVQLELMLYGEHSCHGFDKELNLIDCLNMGSSQSSSEIPESSNRCEPRVFSCNYCQRQFYNSQALGGHQNAHKRERNLAKMNQRIGAIIAPRAAAFGHPYLHQCSYSKTALLPLHGGSLTRFLEIQVHSMIHKPPYMTYPYGSANMYGQGGWASRLPINQQPATGKLVGKNYNPSLAAAPSARGGVDQFDTTDEGIGNYWWCGDGLMQTNQEDLKKLDLSLRL</sequence>
<dbReference type="GO" id="GO:0009788">
    <property type="term" value="P:negative regulation of abscisic acid-activated signaling pathway"/>
    <property type="evidence" value="ECO:0007669"/>
    <property type="project" value="InterPro"/>
</dbReference>
<dbReference type="InterPro" id="IPR036236">
    <property type="entry name" value="Znf_C2H2_sf"/>
</dbReference>
<dbReference type="AlphaFoldDB" id="A0AAD3XNC3"/>
<dbReference type="SUPFAM" id="SSF57667">
    <property type="entry name" value="beta-beta-alpha zinc fingers"/>
    <property type="match status" value="1"/>
</dbReference>
<evidence type="ECO:0000256" key="5">
    <source>
        <dbReference type="ARBA" id="ARBA00023242"/>
    </source>
</evidence>
<dbReference type="InterPro" id="IPR013087">
    <property type="entry name" value="Znf_C2H2_type"/>
</dbReference>
<dbReference type="Gene3D" id="3.30.160.60">
    <property type="entry name" value="Classic Zinc Finger"/>
    <property type="match status" value="1"/>
</dbReference>
<comment type="caution">
    <text evidence="8">The sequence shown here is derived from an EMBL/GenBank/DDBJ whole genome shotgun (WGS) entry which is preliminary data.</text>
</comment>
<dbReference type="PANTHER" id="PTHR47287">
    <property type="entry name" value="C2H2 AND C2HC ZINC FINGERS SUPERFAMILY PROTEIN"/>
    <property type="match status" value="1"/>
</dbReference>
<comment type="subcellular location">
    <subcellularLocation>
        <location evidence="1">Nucleus</location>
    </subcellularLocation>
</comment>
<feature type="domain" description="C2H2-type" evidence="7">
    <location>
        <begin position="52"/>
        <end position="79"/>
    </location>
</feature>
<keyword evidence="4" id="KW-0862">Zinc</keyword>
<evidence type="ECO:0000256" key="4">
    <source>
        <dbReference type="ARBA" id="ARBA00022833"/>
    </source>
</evidence>
<evidence type="ECO:0000313" key="9">
    <source>
        <dbReference type="Proteomes" id="UP001279734"/>
    </source>
</evidence>
<protein>
    <recommendedName>
        <fullName evidence="7">C2H2-type domain-containing protein</fullName>
    </recommendedName>
</protein>
<organism evidence="8 9">
    <name type="scientific">Nepenthes gracilis</name>
    <name type="common">Slender pitcher plant</name>
    <dbReference type="NCBI Taxonomy" id="150966"/>
    <lineage>
        <taxon>Eukaryota</taxon>
        <taxon>Viridiplantae</taxon>
        <taxon>Streptophyta</taxon>
        <taxon>Embryophyta</taxon>
        <taxon>Tracheophyta</taxon>
        <taxon>Spermatophyta</taxon>
        <taxon>Magnoliopsida</taxon>
        <taxon>eudicotyledons</taxon>
        <taxon>Gunneridae</taxon>
        <taxon>Pentapetalae</taxon>
        <taxon>Caryophyllales</taxon>
        <taxon>Nepenthaceae</taxon>
        <taxon>Nepenthes</taxon>
    </lineage>
</organism>
<evidence type="ECO:0000313" key="8">
    <source>
        <dbReference type="EMBL" id="GMH10873.1"/>
    </source>
</evidence>
<proteinExistence type="predicted"/>
<dbReference type="PROSITE" id="PS50157">
    <property type="entry name" value="ZINC_FINGER_C2H2_2"/>
    <property type="match status" value="1"/>
</dbReference>
<dbReference type="PANTHER" id="PTHR47287:SF15">
    <property type="entry name" value="ZINC FINGER PROTEIN 3-LIKE"/>
    <property type="match status" value="1"/>
</dbReference>
<dbReference type="GO" id="GO:0008270">
    <property type="term" value="F:zinc ion binding"/>
    <property type="evidence" value="ECO:0007669"/>
    <property type="project" value="UniProtKB-KW"/>
</dbReference>
<gene>
    <name evidence="8" type="ORF">Nepgr_012714</name>
</gene>
<accession>A0AAD3XNC3</accession>
<dbReference type="InterPro" id="IPR044246">
    <property type="entry name" value="ZFP3-like"/>
</dbReference>
<name>A0AAD3XNC3_NEPGR</name>
<evidence type="ECO:0000256" key="2">
    <source>
        <dbReference type="ARBA" id="ARBA00022723"/>
    </source>
</evidence>
<evidence type="ECO:0000256" key="6">
    <source>
        <dbReference type="PROSITE-ProRule" id="PRU00042"/>
    </source>
</evidence>
<evidence type="ECO:0000256" key="3">
    <source>
        <dbReference type="ARBA" id="ARBA00022771"/>
    </source>
</evidence>
<evidence type="ECO:0000259" key="7">
    <source>
        <dbReference type="PROSITE" id="PS50157"/>
    </source>
</evidence>
<dbReference type="Proteomes" id="UP001279734">
    <property type="component" value="Unassembled WGS sequence"/>
</dbReference>
<keyword evidence="3 6" id="KW-0863">Zinc-finger</keyword>
<keyword evidence="2" id="KW-0479">Metal-binding</keyword>
<dbReference type="EMBL" id="BSYO01000010">
    <property type="protein sequence ID" value="GMH10873.1"/>
    <property type="molecule type" value="Genomic_DNA"/>
</dbReference>
<dbReference type="GO" id="GO:0005634">
    <property type="term" value="C:nucleus"/>
    <property type="evidence" value="ECO:0007669"/>
    <property type="project" value="UniProtKB-SubCell"/>
</dbReference>
<keyword evidence="5" id="KW-0539">Nucleus</keyword>